<protein>
    <submittedName>
        <fullName evidence="1">Uncharacterized protein</fullName>
    </submittedName>
</protein>
<dbReference type="EMBL" id="NIVS01000048">
    <property type="protein sequence ID" value="OWQ50684.1"/>
    <property type="molecule type" value="Genomic_DNA"/>
</dbReference>
<evidence type="ECO:0000313" key="2">
    <source>
        <dbReference type="Proteomes" id="UP000198157"/>
    </source>
</evidence>
<dbReference type="AlphaFoldDB" id="A0A246HIU3"/>
<proteinExistence type="predicted"/>
<reference evidence="1 2" key="1">
    <citation type="submission" date="2017-06" db="EMBL/GenBank/DDBJ databases">
        <authorList>
            <person name="Kim H.J."/>
            <person name="Triplett B.A."/>
        </authorList>
    </citation>
    <scope>NUCLEOTIDE SEQUENCE [LARGE SCALE GENOMIC DNA]</scope>
    <source>
        <strain evidence="1 2">13146</strain>
    </source>
</reference>
<sequence>MLQLCFDDERGIDELIGVLEEIASDNSLGFVDRSSGIQREMRTLGMDPGYRVIGISVTGEDGVGLAAGNLSLGPYQAVAGFTQGADAEASEAFAKDAIATLEGKWKLRPVASGQGASKLPDCR</sequence>
<gene>
    <name evidence="1" type="ORF">CEE60_16290</name>
</gene>
<organism evidence="1 2">
    <name type="scientific">Stenotrophomonas maltophilia</name>
    <name type="common">Pseudomonas maltophilia</name>
    <name type="synonym">Xanthomonas maltophilia</name>
    <dbReference type="NCBI Taxonomy" id="40324"/>
    <lineage>
        <taxon>Bacteria</taxon>
        <taxon>Pseudomonadati</taxon>
        <taxon>Pseudomonadota</taxon>
        <taxon>Gammaproteobacteria</taxon>
        <taxon>Lysobacterales</taxon>
        <taxon>Lysobacteraceae</taxon>
        <taxon>Stenotrophomonas</taxon>
        <taxon>Stenotrophomonas maltophilia group</taxon>
    </lineage>
</organism>
<evidence type="ECO:0000313" key="1">
    <source>
        <dbReference type="EMBL" id="OWQ50684.1"/>
    </source>
</evidence>
<name>A0A246HIU3_STEMA</name>
<accession>A0A246HIU3</accession>
<comment type="caution">
    <text evidence="1">The sequence shown here is derived from an EMBL/GenBank/DDBJ whole genome shotgun (WGS) entry which is preliminary data.</text>
</comment>
<dbReference type="Proteomes" id="UP000198157">
    <property type="component" value="Unassembled WGS sequence"/>
</dbReference>